<evidence type="ECO:0000313" key="2">
    <source>
        <dbReference type="Proteomes" id="UP000218676"/>
    </source>
</evidence>
<name>A0AAD1FM70_PHODP</name>
<dbReference type="InterPro" id="IPR018742">
    <property type="entry name" value="DUF2290"/>
</dbReference>
<dbReference type="AlphaFoldDB" id="A0AAD1FM70"/>
<dbReference type="EMBL" id="AP018045">
    <property type="protein sequence ID" value="BAX51517.1"/>
    <property type="molecule type" value="Genomic_DNA"/>
</dbReference>
<evidence type="ECO:0000313" key="1">
    <source>
        <dbReference type="EMBL" id="BAX51517.1"/>
    </source>
</evidence>
<dbReference type="Proteomes" id="UP000218676">
    <property type="component" value="Chromosome 1"/>
</dbReference>
<organism evidence="1 2">
    <name type="scientific">Photobacterium damsela subsp. piscicida</name>
    <name type="common">Pasteurella piscicida</name>
    <dbReference type="NCBI Taxonomy" id="38294"/>
    <lineage>
        <taxon>Bacteria</taxon>
        <taxon>Pseudomonadati</taxon>
        <taxon>Pseudomonadota</taxon>
        <taxon>Gammaproteobacteria</taxon>
        <taxon>Vibrionales</taxon>
        <taxon>Vibrionaceae</taxon>
        <taxon>Photobacterium</taxon>
    </lineage>
</organism>
<gene>
    <name evidence="1" type="ORF">PDPUS_1_00142</name>
</gene>
<sequence length="161" mass="18518">MQIRDLQLVEAINGLILKWQLRGLVHDSRNHGVFRKSGGLKEVSWGNDGFILKDEAFSSISEYCNLVENRQYSMLRNDGSLFQISYTLERQTIVKHRLCWYPCPVSVDSSDLDLNNITDIILDKMSSGDLDSFRSRSPLRFDYAPQQASEDHPTVHMHLSE</sequence>
<reference evidence="2" key="1">
    <citation type="submission" date="2017-05" db="EMBL/GenBank/DDBJ databases">
        <title>Whole genome sequence of fish pathogenic bacteria, Photobacterium damselae subsp. piscicida, strain 91-197, isolated from hybrid striped bass (Morone sp.) in USA.</title>
        <authorList>
            <person name="Teru Y."/>
            <person name="Hikima J."/>
            <person name="Kono T."/>
            <person name="Sakai M."/>
            <person name="Takano T."/>
            <person name="Hawke J.P."/>
            <person name="Takeyama H."/>
            <person name="Aoki T."/>
        </authorList>
    </citation>
    <scope>NUCLEOTIDE SEQUENCE [LARGE SCALE GENOMIC DNA]</scope>
    <source>
        <strain evidence="2">91-197</strain>
    </source>
</reference>
<evidence type="ECO:0008006" key="3">
    <source>
        <dbReference type="Google" id="ProtNLM"/>
    </source>
</evidence>
<protein>
    <recommendedName>
        <fullName evidence="3">DUF2290 domain-containing protein</fullName>
    </recommendedName>
</protein>
<accession>A0AAD1FM70</accession>
<proteinExistence type="predicted"/>
<dbReference type="Pfam" id="PF10053">
    <property type="entry name" value="DUF2290"/>
    <property type="match status" value="1"/>
</dbReference>